<dbReference type="InterPro" id="IPR036859">
    <property type="entry name" value="CAP-Gly_dom_sf"/>
</dbReference>
<dbReference type="SUPFAM" id="SSF52087">
    <property type="entry name" value="CRAL/TRIO domain"/>
    <property type="match status" value="1"/>
</dbReference>
<dbReference type="Pfam" id="PF00650">
    <property type="entry name" value="CRAL_TRIO"/>
    <property type="match status" value="1"/>
</dbReference>
<dbReference type="PANTHER" id="PTHR23324:SF83">
    <property type="entry name" value="SEC14-LIKE PROTEIN 2"/>
    <property type="match status" value="1"/>
</dbReference>
<evidence type="ECO:0000256" key="1">
    <source>
        <dbReference type="SAM" id="MobiDB-lite"/>
    </source>
</evidence>
<evidence type="ECO:0000259" key="3">
    <source>
        <dbReference type="PROSITE" id="PS50245"/>
    </source>
</evidence>
<dbReference type="VEuPathDB" id="TriTrypDB:TRSC58_03616"/>
<dbReference type="PANTHER" id="PTHR23324">
    <property type="entry name" value="SEC14 RELATED PROTEIN"/>
    <property type="match status" value="1"/>
</dbReference>
<dbReference type="Gene3D" id="2.30.30.190">
    <property type="entry name" value="CAP Gly-rich-like domain"/>
    <property type="match status" value="1"/>
</dbReference>
<feature type="region of interest" description="Disordered" evidence="1">
    <location>
        <begin position="355"/>
        <end position="394"/>
    </location>
</feature>
<dbReference type="PROSITE" id="PS50245">
    <property type="entry name" value="CAP_GLY_2"/>
    <property type="match status" value="1"/>
</dbReference>
<accession>A0A061IZV0</accession>
<proteinExistence type="predicted"/>
<feature type="domain" description="CRAL-TRIO" evidence="2">
    <location>
        <begin position="150"/>
        <end position="323"/>
    </location>
</feature>
<evidence type="ECO:0000313" key="4">
    <source>
        <dbReference type="EMBL" id="ESL08678.1"/>
    </source>
</evidence>
<dbReference type="Proteomes" id="UP000031737">
    <property type="component" value="Unassembled WGS sequence"/>
</dbReference>
<dbReference type="InterPro" id="IPR051064">
    <property type="entry name" value="SEC14/CRAL-TRIO_domain"/>
</dbReference>
<keyword evidence="5" id="KW-1185">Reference proteome</keyword>
<dbReference type="AlphaFoldDB" id="A0A061IZV0"/>
<name>A0A061IZV0_TRYRA</name>
<feature type="compositionally biased region" description="Acidic residues" evidence="1">
    <location>
        <begin position="355"/>
        <end position="365"/>
    </location>
</feature>
<dbReference type="InterPro" id="IPR001251">
    <property type="entry name" value="CRAL-TRIO_dom"/>
</dbReference>
<protein>
    <submittedName>
        <fullName evidence="4">Cytosolic factor SEC14</fullName>
    </submittedName>
</protein>
<comment type="caution">
    <text evidence="4">The sequence shown here is derived from an EMBL/GenBank/DDBJ whole genome shotgun (WGS) entry which is preliminary data.</text>
</comment>
<dbReference type="EMBL" id="AUPL01003616">
    <property type="protein sequence ID" value="ESL08678.1"/>
    <property type="molecule type" value="Genomic_DNA"/>
</dbReference>
<dbReference type="InterPro" id="IPR036865">
    <property type="entry name" value="CRAL-TRIO_dom_sf"/>
</dbReference>
<dbReference type="Pfam" id="PF01302">
    <property type="entry name" value="CAP_GLY"/>
    <property type="match status" value="1"/>
</dbReference>
<dbReference type="SUPFAM" id="SSF74924">
    <property type="entry name" value="Cap-Gly domain"/>
    <property type="match status" value="1"/>
</dbReference>
<dbReference type="CDD" id="cd00170">
    <property type="entry name" value="SEC14"/>
    <property type="match status" value="1"/>
</dbReference>
<dbReference type="OrthoDB" id="1434354at2759"/>
<dbReference type="SMART" id="SM01052">
    <property type="entry name" value="CAP_GLY"/>
    <property type="match status" value="1"/>
</dbReference>
<dbReference type="GO" id="GO:0005737">
    <property type="term" value="C:cytoplasm"/>
    <property type="evidence" value="ECO:0007669"/>
    <property type="project" value="TreeGrafter"/>
</dbReference>
<organism evidence="4 5">
    <name type="scientific">Trypanosoma rangeli SC58</name>
    <dbReference type="NCBI Taxonomy" id="429131"/>
    <lineage>
        <taxon>Eukaryota</taxon>
        <taxon>Discoba</taxon>
        <taxon>Euglenozoa</taxon>
        <taxon>Kinetoplastea</taxon>
        <taxon>Metakinetoplastina</taxon>
        <taxon>Trypanosomatida</taxon>
        <taxon>Trypanosomatidae</taxon>
        <taxon>Trypanosoma</taxon>
        <taxon>Herpetosoma</taxon>
    </lineage>
</organism>
<dbReference type="Gene3D" id="3.40.525.10">
    <property type="entry name" value="CRAL-TRIO lipid binding domain"/>
    <property type="match status" value="1"/>
</dbReference>
<dbReference type="InterPro" id="IPR000938">
    <property type="entry name" value="CAP-Gly_domain"/>
</dbReference>
<feature type="domain" description="CAP-Gly" evidence="3">
    <location>
        <begin position="43"/>
        <end position="82"/>
    </location>
</feature>
<reference evidence="4 5" key="1">
    <citation type="submission" date="2013-07" db="EMBL/GenBank/DDBJ databases">
        <authorList>
            <person name="Stoco P.H."/>
            <person name="Wagner G."/>
            <person name="Gerber A."/>
            <person name="Zaha A."/>
            <person name="Thompson C."/>
            <person name="Bartholomeu D.C."/>
            <person name="Luckemeyer D.D."/>
            <person name="Bahia D."/>
            <person name="Loreto E."/>
            <person name="Prestes E.B."/>
            <person name="Lima F.M."/>
            <person name="Rodrigues-Luiz G."/>
            <person name="Vallejo G.A."/>
            <person name="Filho J.F."/>
            <person name="Monteiro K.M."/>
            <person name="Tyler K.M."/>
            <person name="de Almeida L.G."/>
            <person name="Ortiz M.F."/>
            <person name="Siervo M.A."/>
            <person name="de Moraes M.H."/>
            <person name="Cunha O.L."/>
            <person name="Mendonca-Neto R."/>
            <person name="Silva R."/>
            <person name="Teixeira S.M."/>
            <person name="Murta S.M."/>
            <person name="Sincero T.C."/>
            <person name="Mendes T.A."/>
            <person name="Urmenyi T.P."/>
            <person name="Silva V.G."/>
            <person name="da Rocha W.D."/>
            <person name="Andersson B."/>
            <person name="Romanha A.J."/>
            <person name="Steindel M."/>
            <person name="de Vasconcelos A.T."/>
            <person name="Grisard E.C."/>
        </authorList>
    </citation>
    <scope>NUCLEOTIDE SEQUENCE [LARGE SCALE GENOMIC DNA]</scope>
    <source>
        <strain evidence="4 5">SC58</strain>
    </source>
</reference>
<gene>
    <name evidence="4" type="ORF">TRSC58_03616</name>
</gene>
<dbReference type="PROSITE" id="PS50191">
    <property type="entry name" value="CRAL_TRIO"/>
    <property type="match status" value="1"/>
</dbReference>
<evidence type="ECO:0000313" key="5">
    <source>
        <dbReference type="Proteomes" id="UP000031737"/>
    </source>
</evidence>
<sequence>MMFAPLDKSSVKMGMLVQNRAGLTGTVRWIGNIDKKQNPLGVKGTCVGVEFDEATPSPERHDGAWGKQRYFTCPPGRGELLKPKTIYPEVNSKSIAILRQRYGDKVADWHDFELVKFSIARNFEMTAVCTMLEKHFEWVESFKPSCDEYFPDSMCEDYPCGYSGAVDYDNNIIYCERPGNAGKCTPAAYMERYSLAVMTRWHACAMEIGKKLMKENNYKFKRVCYVVDLSNIGLTMNRSLIAFGRTIATLDQANYPEHLGRLLLVNCPKFFCLLWRVFRVFIDSETDKKVTFVPPGDGVNVLKRYMREEDIPDFAGGASKAWRSNNCRIGSADPIMLFKGVTTIQSVTSDDLLEGFEEPNEEGLSQEDKRNNSRNGVGSSEYTSESSRRSASRH</sequence>
<dbReference type="SMART" id="SM00516">
    <property type="entry name" value="SEC14"/>
    <property type="match status" value="1"/>
</dbReference>
<evidence type="ECO:0000259" key="2">
    <source>
        <dbReference type="PROSITE" id="PS50191"/>
    </source>
</evidence>